<dbReference type="Gene3D" id="3.60.60.10">
    <property type="entry name" value="Penicillin V Acylase, Chain A"/>
    <property type="match status" value="1"/>
</dbReference>
<proteinExistence type="predicted"/>
<protein>
    <recommendedName>
        <fullName evidence="1">Peptidase C45 hydrolase domain-containing protein</fullName>
    </recommendedName>
</protein>
<gene>
    <name evidence="2" type="ORF">BD311DRAFT_842322</name>
</gene>
<feature type="non-terminal residue" evidence="2">
    <location>
        <position position="247"/>
    </location>
</feature>
<dbReference type="Proteomes" id="UP000292957">
    <property type="component" value="Unassembled WGS sequence"/>
</dbReference>
<dbReference type="PANTHER" id="PTHR34180:SF1">
    <property type="entry name" value="BETA-ALANYL-DOPAMINE_CARCININE HYDROLASE"/>
    <property type="match status" value="1"/>
</dbReference>
<sequence length="247" mass="27224">AHVRTVAKEFRTTIGQLVPHLLQEMEGIADGLYAYADEHGRSVDVLDIVALNARSEIALGQWDDGCTSLAWRFRNSAGSGFERQLLGQNWDWRVGVGRNLAMVSIEQDGKPKIWMVTEPGIVGKIGFNSSSVGVLLNAIRARPISTSLLPIHCLLRISLENESVDSAITAIEKLGGAASSQHIYPHCRHSQGMRPRALPAWRRLPPDGIVMHTNHFLENKLVDEPPWLSGSPVRLERADASCGELIR</sequence>
<feature type="domain" description="Peptidase C45 hydrolase" evidence="1">
    <location>
        <begin position="83"/>
        <end position="237"/>
    </location>
</feature>
<dbReference type="Pfam" id="PF03417">
    <property type="entry name" value="AAT"/>
    <property type="match status" value="1"/>
</dbReference>
<dbReference type="InterPro" id="IPR005079">
    <property type="entry name" value="Peptidase_C45_hydrolase"/>
</dbReference>
<feature type="non-terminal residue" evidence="2">
    <location>
        <position position="1"/>
    </location>
</feature>
<dbReference type="PANTHER" id="PTHR34180">
    <property type="entry name" value="PEPTIDASE C45"/>
    <property type="match status" value="1"/>
</dbReference>
<dbReference type="NCBIfam" id="NF040521">
    <property type="entry name" value="C45_proenzyme"/>
    <property type="match status" value="1"/>
</dbReference>
<dbReference type="EMBL" id="ML143427">
    <property type="protein sequence ID" value="TBU27855.1"/>
    <property type="molecule type" value="Genomic_DNA"/>
</dbReference>
<organism evidence="2">
    <name type="scientific">Dichomitus squalens</name>
    <dbReference type="NCBI Taxonomy" id="114155"/>
    <lineage>
        <taxon>Eukaryota</taxon>
        <taxon>Fungi</taxon>
        <taxon>Dikarya</taxon>
        <taxon>Basidiomycota</taxon>
        <taxon>Agaricomycotina</taxon>
        <taxon>Agaricomycetes</taxon>
        <taxon>Polyporales</taxon>
        <taxon>Polyporaceae</taxon>
        <taxon>Dichomitus</taxon>
    </lineage>
</organism>
<dbReference type="InterPro" id="IPR047794">
    <property type="entry name" value="C45_proenzyme-like"/>
</dbReference>
<reference evidence="2" key="1">
    <citation type="submission" date="2019-01" db="EMBL/GenBank/DDBJ databases">
        <title>Draft genome sequences of three monokaryotic isolates of the white-rot basidiomycete fungus Dichomitus squalens.</title>
        <authorList>
            <consortium name="DOE Joint Genome Institute"/>
            <person name="Lopez S.C."/>
            <person name="Andreopoulos B."/>
            <person name="Pangilinan J."/>
            <person name="Lipzen A."/>
            <person name="Riley R."/>
            <person name="Ahrendt S."/>
            <person name="Ng V."/>
            <person name="Barry K."/>
            <person name="Daum C."/>
            <person name="Grigoriev I.V."/>
            <person name="Hilden K.S."/>
            <person name="Makela M.R."/>
            <person name="de Vries R.P."/>
        </authorList>
    </citation>
    <scope>NUCLEOTIDE SEQUENCE [LARGE SCALE GENOMIC DNA]</scope>
    <source>
        <strain evidence="2">OM18370.1</strain>
    </source>
</reference>
<dbReference type="AlphaFoldDB" id="A0A4Q9MKA0"/>
<evidence type="ECO:0000259" key="1">
    <source>
        <dbReference type="Pfam" id="PF03417"/>
    </source>
</evidence>
<dbReference type="InterPro" id="IPR047801">
    <property type="entry name" value="Peptidase_C45"/>
</dbReference>
<dbReference type="OrthoDB" id="189997at2759"/>
<name>A0A4Q9MKA0_9APHY</name>
<evidence type="ECO:0000313" key="2">
    <source>
        <dbReference type="EMBL" id="TBU27855.1"/>
    </source>
</evidence>
<accession>A0A4Q9MKA0</accession>